<feature type="domain" description="Peptidase S26" evidence="7">
    <location>
        <begin position="175"/>
        <end position="347"/>
    </location>
</feature>
<evidence type="ECO:0000256" key="3">
    <source>
        <dbReference type="ARBA" id="ARBA00009370"/>
    </source>
</evidence>
<comment type="caution">
    <text evidence="6">Lacks conserved residue(s) required for the propagation of feature annotation.</text>
</comment>
<feature type="transmembrane region" description="Helical" evidence="6">
    <location>
        <begin position="164"/>
        <end position="186"/>
    </location>
</feature>
<comment type="subcellular location">
    <subcellularLocation>
        <location evidence="2">Cell membrane</location>
        <topology evidence="2">Single-pass type II membrane protein</topology>
    </subcellularLocation>
    <subcellularLocation>
        <location evidence="6">Membrane</location>
        <topology evidence="6">Single-pass type II membrane protein</topology>
    </subcellularLocation>
</comment>
<dbReference type="NCBIfam" id="TIGR02227">
    <property type="entry name" value="sigpep_I_bact"/>
    <property type="match status" value="1"/>
</dbReference>
<dbReference type="SUPFAM" id="SSF51306">
    <property type="entry name" value="LexA/Signal peptidase"/>
    <property type="match status" value="1"/>
</dbReference>
<dbReference type="PRINTS" id="PR00727">
    <property type="entry name" value="LEADERPTASE"/>
</dbReference>
<dbReference type="Pfam" id="PF10502">
    <property type="entry name" value="Peptidase_S26"/>
    <property type="match status" value="1"/>
</dbReference>
<gene>
    <name evidence="8" type="primary">lepB</name>
    <name evidence="8" type="ORF">H6G24_18515</name>
</gene>
<sequence>MSKEPWLAVNLSKIFPGLGQIYSGKKVQGYSLIFIDIALYITALWLILSSEGNIIIGFGLLVSLFCVWVWNIFDAYNAAKSRNTPEFEELRRQSKDPWLAMFLSQLFLGIGHFYIGKWLFGIFAVILIIVSSGISRFLPAIIYAVISYLAYVFSPVHRQRSKNWALIIAILIAISGLLAVGTAFFLRTYLAEARWIPSGAMEPTLHGTPNQWEADKVIVNKLNYRFQNPQRGDIIVFAPTEALQKEGYQDAFIKRIVGLPGEKVELKNGQVYINNQALPENKYLSSNQRTLIDVCTSGFEQPYLAKPVTIPPASYLALGDNRNSSYDGRCWGVVPRELIIGKVSKRFFPFNRIGIIE</sequence>
<comment type="catalytic activity">
    <reaction evidence="1 6">
        <text>Cleavage of hydrophobic, N-terminal signal or leader sequences from secreted and periplasmic proteins.</text>
        <dbReference type="EC" id="3.4.21.89"/>
    </reaction>
</comment>
<comment type="similarity">
    <text evidence="3 6">Belongs to the peptidase S26 family.</text>
</comment>
<keyword evidence="5 6" id="KW-0378">Hydrolase</keyword>
<dbReference type="EC" id="3.4.21.89" evidence="4 6"/>
<dbReference type="InterPro" id="IPR019757">
    <property type="entry name" value="Pept_S26A_signal_pept_1_Lys-AS"/>
</dbReference>
<dbReference type="InterPro" id="IPR000223">
    <property type="entry name" value="Pept_S26A_signal_pept_1"/>
</dbReference>
<dbReference type="PANTHER" id="PTHR43390:SF1">
    <property type="entry name" value="CHLOROPLAST PROCESSING PEPTIDASE"/>
    <property type="match status" value="1"/>
</dbReference>
<comment type="caution">
    <text evidence="8">The sequence shown here is derived from an EMBL/GenBank/DDBJ whole genome shotgun (WGS) entry which is preliminary data.</text>
</comment>
<evidence type="ECO:0000259" key="7">
    <source>
        <dbReference type="Pfam" id="PF10502"/>
    </source>
</evidence>
<protein>
    <recommendedName>
        <fullName evidence="4 6">Signal peptidase I</fullName>
        <ecNumber evidence="4 6">3.4.21.89</ecNumber>
    </recommendedName>
</protein>
<keyword evidence="6" id="KW-1133">Transmembrane helix</keyword>
<dbReference type="PANTHER" id="PTHR43390">
    <property type="entry name" value="SIGNAL PEPTIDASE I"/>
    <property type="match status" value="1"/>
</dbReference>
<evidence type="ECO:0000256" key="6">
    <source>
        <dbReference type="RuleBase" id="RU362042"/>
    </source>
</evidence>
<accession>A0ABR8AE14</accession>
<dbReference type="GO" id="GO:0009003">
    <property type="term" value="F:signal peptidase activity"/>
    <property type="evidence" value="ECO:0007669"/>
    <property type="project" value="UniProtKB-EC"/>
</dbReference>
<name>A0ABR8AE14_9CYAN</name>
<evidence type="ECO:0000256" key="1">
    <source>
        <dbReference type="ARBA" id="ARBA00000677"/>
    </source>
</evidence>
<evidence type="ECO:0000256" key="4">
    <source>
        <dbReference type="ARBA" id="ARBA00013208"/>
    </source>
</evidence>
<feature type="transmembrane region" description="Helical" evidence="6">
    <location>
        <begin position="121"/>
        <end position="152"/>
    </location>
</feature>
<reference evidence="8 9" key="1">
    <citation type="journal article" date="2020" name="ISME J.">
        <title>Comparative genomics reveals insights into cyanobacterial evolution and habitat adaptation.</title>
        <authorList>
            <person name="Chen M.Y."/>
            <person name="Teng W.K."/>
            <person name="Zhao L."/>
            <person name="Hu C.X."/>
            <person name="Zhou Y.K."/>
            <person name="Han B.P."/>
            <person name="Song L.R."/>
            <person name="Shu W.S."/>
        </authorList>
    </citation>
    <scope>NUCLEOTIDE SEQUENCE [LARGE SCALE GENOMIC DNA]</scope>
    <source>
        <strain evidence="8 9">FACHB-288</strain>
    </source>
</reference>
<proteinExistence type="inferred from homology"/>
<keyword evidence="6" id="KW-0472">Membrane</keyword>
<keyword evidence="9" id="KW-1185">Reference proteome</keyword>
<evidence type="ECO:0000256" key="2">
    <source>
        <dbReference type="ARBA" id="ARBA00004401"/>
    </source>
</evidence>
<evidence type="ECO:0000313" key="9">
    <source>
        <dbReference type="Proteomes" id="UP000658514"/>
    </source>
</evidence>
<feature type="transmembrane region" description="Helical" evidence="6">
    <location>
        <begin position="30"/>
        <end position="48"/>
    </location>
</feature>
<dbReference type="InterPro" id="IPR019533">
    <property type="entry name" value="Peptidase_S26"/>
</dbReference>
<dbReference type="CDD" id="cd06530">
    <property type="entry name" value="S26_SPase_I"/>
    <property type="match status" value="1"/>
</dbReference>
<evidence type="ECO:0000313" key="8">
    <source>
        <dbReference type="EMBL" id="MBD2197470.1"/>
    </source>
</evidence>
<dbReference type="Proteomes" id="UP000658514">
    <property type="component" value="Unassembled WGS sequence"/>
</dbReference>
<dbReference type="PROSITE" id="PS00760">
    <property type="entry name" value="SPASE_I_2"/>
    <property type="match status" value="1"/>
</dbReference>
<dbReference type="Gene3D" id="2.10.109.10">
    <property type="entry name" value="Umud Fragment, subunit A"/>
    <property type="match status" value="1"/>
</dbReference>
<dbReference type="InterPro" id="IPR036286">
    <property type="entry name" value="LexA/Signal_pep-like_sf"/>
</dbReference>
<organism evidence="8 9">
    <name type="scientific">Calothrix parietina FACHB-288</name>
    <dbReference type="NCBI Taxonomy" id="2692896"/>
    <lineage>
        <taxon>Bacteria</taxon>
        <taxon>Bacillati</taxon>
        <taxon>Cyanobacteriota</taxon>
        <taxon>Cyanophyceae</taxon>
        <taxon>Nostocales</taxon>
        <taxon>Calotrichaceae</taxon>
        <taxon>Calothrix</taxon>
    </lineage>
</organism>
<keyword evidence="6" id="KW-0812">Transmembrane</keyword>
<keyword evidence="6" id="KW-0645">Protease</keyword>
<dbReference type="EMBL" id="JACJQH010000028">
    <property type="protein sequence ID" value="MBD2197470.1"/>
    <property type="molecule type" value="Genomic_DNA"/>
</dbReference>
<evidence type="ECO:0000256" key="5">
    <source>
        <dbReference type="ARBA" id="ARBA00022801"/>
    </source>
</evidence>
<feature type="transmembrane region" description="Helical" evidence="6">
    <location>
        <begin position="54"/>
        <end position="76"/>
    </location>
</feature>